<evidence type="ECO:0000256" key="5">
    <source>
        <dbReference type="ARBA" id="ARBA00023316"/>
    </source>
</evidence>
<dbReference type="PANTHER" id="PTHR30582">
    <property type="entry name" value="L,D-TRANSPEPTIDASE"/>
    <property type="match status" value="1"/>
</dbReference>
<evidence type="ECO:0000256" key="3">
    <source>
        <dbReference type="ARBA" id="ARBA00022960"/>
    </source>
</evidence>
<keyword evidence="2" id="KW-0808">Transferase</keyword>
<evidence type="ECO:0000256" key="1">
    <source>
        <dbReference type="ARBA" id="ARBA00004752"/>
    </source>
</evidence>
<proteinExistence type="predicted"/>
<dbReference type="InterPro" id="IPR022029">
    <property type="entry name" value="YoaR-like_PG-bd"/>
</dbReference>
<reference evidence="8 9" key="1">
    <citation type="submission" date="2024-03" db="EMBL/GenBank/DDBJ databases">
        <title>Mouse gut bacterial collection (mGBC) of GemPharmatech.</title>
        <authorList>
            <person name="He Y."/>
            <person name="Dong L."/>
            <person name="Wu D."/>
            <person name="Gao X."/>
            <person name="Lin Z."/>
        </authorList>
    </citation>
    <scope>NUCLEOTIDE SEQUENCE [LARGE SCALE GENOMIC DNA]</scope>
    <source>
        <strain evidence="8 9">15-30</strain>
    </source>
</reference>
<dbReference type="SUPFAM" id="SSF141523">
    <property type="entry name" value="L,D-transpeptidase catalytic domain-like"/>
    <property type="match status" value="1"/>
</dbReference>
<dbReference type="CDD" id="cd16913">
    <property type="entry name" value="YkuD_like"/>
    <property type="match status" value="1"/>
</dbReference>
<comment type="pathway">
    <text evidence="1 6">Cell wall biogenesis; peptidoglycan biosynthesis.</text>
</comment>
<dbReference type="SUPFAM" id="SSF143985">
    <property type="entry name" value="L,D-transpeptidase pre-catalytic domain-like"/>
    <property type="match status" value="1"/>
</dbReference>
<dbReference type="InterPro" id="IPR038054">
    <property type="entry name" value="LD_TPept-like_central_sf"/>
</dbReference>
<gene>
    <name evidence="8" type="ORF">AALT52_02955</name>
</gene>
<evidence type="ECO:0000259" key="7">
    <source>
        <dbReference type="PROSITE" id="PS52029"/>
    </source>
</evidence>
<name>A0ABV4DMZ9_9LACO</name>
<evidence type="ECO:0000256" key="4">
    <source>
        <dbReference type="ARBA" id="ARBA00022984"/>
    </source>
</evidence>
<accession>A0ABV4DMZ9</accession>
<sequence>MMKYKSKLVICAVVAGIALVCGGYFIYQQQTHFNKNIQINGVNVGGLTAKEARAKVAKTKVEKKVYLNGKLFYTAEPKTSEITAKDQAKFEATLKKQATFLPNSEQKNYTIVPADLVGKKDATLQDAVTNKLTAENKTRTAPVDAYAILEGGKVKVQKEVKGDQYDIAALIKELNQKESADKIYLTAKYLRPVKATSQTVKTQEQKLKELVDKKVTYTVQKTNYELTTSDILTTARYQNGKYEFDTQALKNKIVEINQKQATLNKAFNFKTSEGNMISVPDGSYGWAISATKAEKTLTEALTGDKTKIDAKGDIYGTGYDTRGTGYDITDNNGIGNTYVEVSIEKQHLWAYKNGQQVASIDVVTGTQSTHNDTPKGVYYIMYKQTKTTLRGSRADGSAYASPVEYWAPFTLDGCGFHDADWRTNWSNTAYIKEGSLGCVNMKPSEAGNVFNNLEQSEPVVIY</sequence>
<evidence type="ECO:0000313" key="9">
    <source>
        <dbReference type="Proteomes" id="UP001565236"/>
    </source>
</evidence>
<dbReference type="PANTHER" id="PTHR30582:SF33">
    <property type="entry name" value="EXPORTED PROTEIN"/>
    <property type="match status" value="1"/>
</dbReference>
<feature type="domain" description="L,D-TPase catalytic" evidence="7">
    <location>
        <begin position="337"/>
        <end position="462"/>
    </location>
</feature>
<dbReference type="Gene3D" id="2.40.440.10">
    <property type="entry name" value="L,D-transpeptidase catalytic domain-like"/>
    <property type="match status" value="1"/>
</dbReference>
<evidence type="ECO:0000256" key="2">
    <source>
        <dbReference type="ARBA" id="ARBA00022679"/>
    </source>
</evidence>
<evidence type="ECO:0000313" key="8">
    <source>
        <dbReference type="EMBL" id="MEY8661855.1"/>
    </source>
</evidence>
<feature type="active site" description="Nucleophile" evidence="6">
    <location>
        <position position="438"/>
    </location>
</feature>
<dbReference type="InterPro" id="IPR050979">
    <property type="entry name" value="LD-transpeptidase"/>
</dbReference>
<feature type="active site" description="Proton donor/acceptor" evidence="6">
    <location>
        <position position="417"/>
    </location>
</feature>
<protein>
    <submittedName>
        <fullName evidence="8">L,D-transpeptidase family protein</fullName>
    </submittedName>
</protein>
<keyword evidence="5 6" id="KW-0961">Cell wall biogenesis/degradation</keyword>
<dbReference type="Proteomes" id="UP001565236">
    <property type="component" value="Unassembled WGS sequence"/>
</dbReference>
<dbReference type="InterPro" id="IPR038063">
    <property type="entry name" value="Transpep_catalytic_dom"/>
</dbReference>
<dbReference type="InterPro" id="IPR005490">
    <property type="entry name" value="LD_TPept_cat_dom"/>
</dbReference>
<dbReference type="Pfam" id="PF12229">
    <property type="entry name" value="PG_binding_4"/>
    <property type="match status" value="1"/>
</dbReference>
<organism evidence="8 9">
    <name type="scientific">Ligilactobacillus faecis</name>
    <dbReference type="NCBI Taxonomy" id="762833"/>
    <lineage>
        <taxon>Bacteria</taxon>
        <taxon>Bacillati</taxon>
        <taxon>Bacillota</taxon>
        <taxon>Bacilli</taxon>
        <taxon>Lactobacillales</taxon>
        <taxon>Lactobacillaceae</taxon>
        <taxon>Ligilactobacillus</taxon>
    </lineage>
</organism>
<dbReference type="PROSITE" id="PS52029">
    <property type="entry name" value="LD_TPASE"/>
    <property type="match status" value="1"/>
</dbReference>
<dbReference type="EMBL" id="JBCLUF010000007">
    <property type="protein sequence ID" value="MEY8661855.1"/>
    <property type="molecule type" value="Genomic_DNA"/>
</dbReference>
<dbReference type="Pfam" id="PF03734">
    <property type="entry name" value="YkuD"/>
    <property type="match status" value="1"/>
</dbReference>
<comment type="caution">
    <text evidence="8">The sequence shown here is derived from an EMBL/GenBank/DDBJ whole genome shotgun (WGS) entry which is preliminary data.</text>
</comment>
<keyword evidence="4 6" id="KW-0573">Peptidoglycan synthesis</keyword>
<dbReference type="Gene3D" id="3.10.20.800">
    <property type="match status" value="1"/>
</dbReference>
<keyword evidence="3 6" id="KW-0133">Cell shape</keyword>
<keyword evidence="9" id="KW-1185">Reference proteome</keyword>
<evidence type="ECO:0000256" key="6">
    <source>
        <dbReference type="PROSITE-ProRule" id="PRU01373"/>
    </source>
</evidence>
<dbReference type="RefSeq" id="WP_369941019.1">
    <property type="nucleotide sequence ID" value="NZ_JBCLUF010000007.1"/>
</dbReference>